<dbReference type="InterPro" id="IPR045384">
    <property type="entry name" value="DUF6527"/>
</dbReference>
<protein>
    <submittedName>
        <fullName evidence="1">DUF6527 family protein</fullName>
    </submittedName>
</protein>
<sequence length="136" mass="15414">MTRRNSVTFEFVDYIPEQLEDGVVYMAPEFGAVMHLYCDGCGERVSTPLHPGQWTLTFDGETISLSPSIGNWELPCKSHYFIRRNRVVWAGEWSDERAAQGVRDDRDAVVTQPESAPNALSAAWSRLRAWVHALTK</sequence>
<reference evidence="2" key="1">
    <citation type="journal article" date="2019" name="Int. J. Syst. Evol. Microbiol.">
        <title>The Global Catalogue of Microorganisms (GCM) 10K type strain sequencing project: providing services to taxonomists for standard genome sequencing and annotation.</title>
        <authorList>
            <consortium name="The Broad Institute Genomics Platform"/>
            <consortium name="The Broad Institute Genome Sequencing Center for Infectious Disease"/>
            <person name="Wu L."/>
            <person name="Ma J."/>
        </authorList>
    </citation>
    <scope>NUCLEOTIDE SEQUENCE [LARGE SCALE GENOMIC DNA]</scope>
    <source>
        <strain evidence="2">CCUG 43304</strain>
    </source>
</reference>
<comment type="caution">
    <text evidence="1">The sequence shown here is derived from an EMBL/GenBank/DDBJ whole genome shotgun (WGS) entry which is preliminary data.</text>
</comment>
<keyword evidence="2" id="KW-1185">Reference proteome</keyword>
<gene>
    <name evidence="1" type="ORF">ACFQB0_06515</name>
</gene>
<accession>A0ABW1VEQ6</accession>
<proteinExistence type="predicted"/>
<evidence type="ECO:0000313" key="1">
    <source>
        <dbReference type="EMBL" id="MFC6355757.1"/>
    </source>
</evidence>
<dbReference type="Proteomes" id="UP001596306">
    <property type="component" value="Unassembled WGS sequence"/>
</dbReference>
<name>A0ABW1VEQ6_9MICO</name>
<dbReference type="RefSeq" id="WP_386729004.1">
    <property type="nucleotide sequence ID" value="NZ_JBHSTP010000001.1"/>
</dbReference>
<dbReference type="EMBL" id="JBHSTP010000001">
    <property type="protein sequence ID" value="MFC6355757.1"/>
    <property type="molecule type" value="Genomic_DNA"/>
</dbReference>
<organism evidence="1 2">
    <name type="scientific">Luethyella okanaganae</name>
    <dbReference type="NCBI Taxonomy" id="69372"/>
    <lineage>
        <taxon>Bacteria</taxon>
        <taxon>Bacillati</taxon>
        <taxon>Actinomycetota</taxon>
        <taxon>Actinomycetes</taxon>
        <taxon>Micrococcales</taxon>
        <taxon>Microbacteriaceae</taxon>
        <taxon>Luethyella</taxon>
    </lineage>
</organism>
<dbReference type="Pfam" id="PF20137">
    <property type="entry name" value="BubE"/>
    <property type="match status" value="1"/>
</dbReference>
<evidence type="ECO:0000313" key="2">
    <source>
        <dbReference type="Proteomes" id="UP001596306"/>
    </source>
</evidence>